<evidence type="ECO:0000313" key="2">
    <source>
        <dbReference type="Proteomes" id="UP000494322"/>
    </source>
</evidence>
<proteinExistence type="predicted"/>
<reference evidence="1 2" key="1">
    <citation type="submission" date="2020-04" db="EMBL/GenBank/DDBJ databases">
        <authorList>
            <person name="Depoorter E."/>
        </authorList>
    </citation>
    <scope>NUCLEOTIDE SEQUENCE [LARGE SCALE GENOMIC DNA]</scope>
    <source>
        <strain evidence="1 2">BCC0132</strain>
    </source>
</reference>
<dbReference type="Proteomes" id="UP000494322">
    <property type="component" value="Unassembled WGS sequence"/>
</dbReference>
<organism evidence="1 2">
    <name type="scientific">Burkholderia cenocepacia</name>
    <dbReference type="NCBI Taxonomy" id="95486"/>
    <lineage>
        <taxon>Bacteria</taxon>
        <taxon>Pseudomonadati</taxon>
        <taxon>Pseudomonadota</taxon>
        <taxon>Betaproteobacteria</taxon>
        <taxon>Burkholderiales</taxon>
        <taxon>Burkholderiaceae</taxon>
        <taxon>Burkholderia</taxon>
        <taxon>Burkholderia cepacia complex</taxon>
    </lineage>
</organism>
<dbReference type="EMBL" id="CABWIK020000034">
    <property type="protein sequence ID" value="CAB3971542.1"/>
    <property type="molecule type" value="Genomic_DNA"/>
</dbReference>
<sequence length="253" mass="28041">MVTYERATPMGRDMGRILCKTHRASGVVHVSSDIAADMKKDTGRLQVFRYDIDWLGDGLPDISYFVSADIAKQSGLPEPGDTPFGPDFEEAHATVFDGLVPVCEKCFDEYLNRTALPARPGRHAASAFHDPERIEVIPIVTTVQYPSLAAAFQAHSVRIADWGYMRCREADLAASGVVFFDDVEDPGTCRRAAFTGRAGNLIVLTIDVASMRDVVLFASDSRIDTNRMWRDALPVEWSGWIEAFDIVYFGKPT</sequence>
<name>A0A6J5JI77_9BURK</name>
<dbReference type="RefSeq" id="WP_244115372.1">
    <property type="nucleotide sequence ID" value="NZ_CABWIK020000034.1"/>
</dbReference>
<gene>
    <name evidence="1" type="ORF">BCO9919_04857</name>
</gene>
<evidence type="ECO:0000313" key="1">
    <source>
        <dbReference type="EMBL" id="CAB3971542.1"/>
    </source>
</evidence>
<protein>
    <submittedName>
        <fullName evidence="1">Uncharacterized protein</fullName>
    </submittedName>
</protein>
<dbReference type="AlphaFoldDB" id="A0A6J5JI77"/>
<accession>A0A6J5JI77</accession>